<dbReference type="AlphaFoldDB" id="B4EFN9"/>
<dbReference type="RefSeq" id="WP_006488915.1">
    <property type="nucleotide sequence ID" value="NC_011001.1"/>
</dbReference>
<gene>
    <name evidence="1" type="ORF">BCAM1033</name>
</gene>
<protein>
    <submittedName>
        <fullName evidence="1">Hypothetical phage protein</fullName>
    </submittedName>
</protein>
<reference evidence="1 2" key="1">
    <citation type="journal article" date="2009" name="J. Bacteriol.">
        <title>The genome of Burkholderia cenocepacia J2315, an epidemic pathogen of cystic fibrosis patients.</title>
        <authorList>
            <person name="Holden M.T."/>
            <person name="Seth-Smith H.M."/>
            <person name="Crossman L.C."/>
            <person name="Sebaihia M."/>
            <person name="Bentley S.D."/>
            <person name="Cerdeno-Tarraga A.M."/>
            <person name="Thomson N.R."/>
            <person name="Bason N."/>
            <person name="Quail M.A."/>
            <person name="Sharp S."/>
            <person name="Cherevach I."/>
            <person name="Churcher C."/>
            <person name="Goodhead I."/>
            <person name="Hauser H."/>
            <person name="Holroyd N."/>
            <person name="Mungall K."/>
            <person name="Scott P."/>
            <person name="Walker D."/>
            <person name="White B."/>
            <person name="Rose H."/>
            <person name="Iversen P."/>
            <person name="Mil-Homens D."/>
            <person name="Rocha E.P."/>
            <person name="Fialho A.M."/>
            <person name="Baldwin A."/>
            <person name="Dowson C."/>
            <person name="Barrell B.G."/>
            <person name="Govan J.R."/>
            <person name="Vandamme P."/>
            <person name="Hart C.A."/>
            <person name="Mahenthiralingam E."/>
            <person name="Parkhill J."/>
        </authorList>
    </citation>
    <scope>NUCLEOTIDE SEQUENCE [LARGE SCALE GENOMIC DNA]</scope>
    <source>
        <strain evidence="2">ATCC BAA-245 / DSM 16553 / LMG 16656 / NCTC 13227 / J2315 / CF5610</strain>
    </source>
</reference>
<dbReference type="KEGG" id="bcj:BCAM1033"/>
<dbReference type="HOGENOM" id="CLU_1944637_0_0_4"/>
<dbReference type="Proteomes" id="UP000001035">
    <property type="component" value="Chromosome 2"/>
</dbReference>
<accession>B4EFN9</accession>
<keyword evidence="2" id="KW-1185">Reference proteome</keyword>
<evidence type="ECO:0000313" key="2">
    <source>
        <dbReference type="Proteomes" id="UP000001035"/>
    </source>
</evidence>
<dbReference type="EMBL" id="AM747721">
    <property type="protein sequence ID" value="CAR54888.1"/>
    <property type="molecule type" value="Genomic_DNA"/>
</dbReference>
<proteinExistence type="predicted"/>
<dbReference type="BioCyc" id="BCEN216591:G1G1V-5031-MONOMER"/>
<evidence type="ECO:0000313" key="1">
    <source>
        <dbReference type="EMBL" id="CAR54888.1"/>
    </source>
</evidence>
<name>B4EFN9_BURCJ</name>
<sequence length="129" mass="14357">MPNNNVLTDEQREVVQACVDVMLHRGISTDKDHPERIALDRAQALLAAHPGTPEPRAEVTDPFRELLEVLIDIYDDQRNNAPEDRCYTEGAWSEVLGEVRALLAPLPDPARVAAESPDWIKNALPPESV</sequence>
<organism evidence="1 2">
    <name type="scientific">Burkholderia cenocepacia (strain ATCC BAA-245 / DSM 16553 / LMG 16656 / NCTC 13227 / J2315 / CF5610)</name>
    <name type="common">Burkholderia cepacia (strain J2315)</name>
    <dbReference type="NCBI Taxonomy" id="216591"/>
    <lineage>
        <taxon>Bacteria</taxon>
        <taxon>Pseudomonadati</taxon>
        <taxon>Pseudomonadota</taxon>
        <taxon>Betaproteobacteria</taxon>
        <taxon>Burkholderiales</taxon>
        <taxon>Burkholderiaceae</taxon>
        <taxon>Burkholderia</taxon>
        <taxon>Burkholderia cepacia complex</taxon>
    </lineage>
</organism>